<protein>
    <submittedName>
        <fullName evidence="5">LacI family transcriptional regulator</fullName>
    </submittedName>
</protein>
<dbReference type="InterPro" id="IPR028082">
    <property type="entry name" value="Peripla_BP_I"/>
</dbReference>
<dbReference type="Pfam" id="PF00532">
    <property type="entry name" value="Peripla_BP_1"/>
    <property type="match status" value="1"/>
</dbReference>
<evidence type="ECO:0000256" key="2">
    <source>
        <dbReference type="ARBA" id="ARBA00023125"/>
    </source>
</evidence>
<feature type="domain" description="HTH lacI-type" evidence="4">
    <location>
        <begin position="2"/>
        <end position="56"/>
    </location>
</feature>
<sequence length="331" mass="36350">MPTLKDVARLACVDVSTVSRALNNNPCVHAETKARIMAAVEKLSYRPNLLAKGLRQGKRHTIGVVVPRLHLTVFSTVAQAIEEAARDQGYATLLCSTEDDPQMEKDGLSRLRNGLVDGILLAGTGKNKKLVRDIQASGIPVTQVIRIQDDTLSSVTVDYVKCGYEAVKYLYAKGSRHPGLITGSLKLSPYKFRYQGYKEALEELGLKEITSEAKGFTNSLEYGYQATRQMLQEHPELDAILAAMDAQGIGAMRALKEAGKKVPRNVRIISLTGHEIGSMLETTMTTLEMPAREIGRKAAQLVLEQIEAKDRSAVAIQHVVYDSVLIEREST</sequence>
<dbReference type="GO" id="GO:0003700">
    <property type="term" value="F:DNA-binding transcription factor activity"/>
    <property type="evidence" value="ECO:0007669"/>
    <property type="project" value="TreeGrafter"/>
</dbReference>
<dbReference type="InterPro" id="IPR010982">
    <property type="entry name" value="Lambda_DNA-bd_dom_sf"/>
</dbReference>
<organism evidence="5 6">
    <name type="scientific">Acidaminococcus fermentans</name>
    <dbReference type="NCBI Taxonomy" id="905"/>
    <lineage>
        <taxon>Bacteria</taxon>
        <taxon>Bacillati</taxon>
        <taxon>Bacillota</taxon>
        <taxon>Negativicutes</taxon>
        <taxon>Acidaminococcales</taxon>
        <taxon>Acidaminococcaceae</taxon>
        <taxon>Acidaminococcus</taxon>
    </lineage>
</organism>
<evidence type="ECO:0000256" key="3">
    <source>
        <dbReference type="ARBA" id="ARBA00023163"/>
    </source>
</evidence>
<dbReference type="Proteomes" id="UP000441455">
    <property type="component" value="Unassembled WGS sequence"/>
</dbReference>
<dbReference type="PANTHER" id="PTHR30146">
    <property type="entry name" value="LACI-RELATED TRANSCRIPTIONAL REPRESSOR"/>
    <property type="match status" value="1"/>
</dbReference>
<reference evidence="5 6" key="1">
    <citation type="submission" date="2019-08" db="EMBL/GenBank/DDBJ databases">
        <title>In-depth cultivation of the pig gut microbiome towards novel bacterial diversity and tailored functional studies.</title>
        <authorList>
            <person name="Wylensek D."/>
            <person name="Hitch T.C.A."/>
            <person name="Clavel T."/>
        </authorList>
    </citation>
    <scope>NUCLEOTIDE SEQUENCE [LARGE SCALE GENOMIC DNA]</scope>
    <source>
        <strain evidence="5 6">WCA-389-WT-5B</strain>
    </source>
</reference>
<evidence type="ECO:0000256" key="1">
    <source>
        <dbReference type="ARBA" id="ARBA00023015"/>
    </source>
</evidence>
<gene>
    <name evidence="5" type="ORF">FX155_05385</name>
</gene>
<evidence type="ECO:0000313" key="6">
    <source>
        <dbReference type="Proteomes" id="UP000441455"/>
    </source>
</evidence>
<evidence type="ECO:0000313" key="5">
    <source>
        <dbReference type="EMBL" id="MSS82027.1"/>
    </source>
</evidence>
<dbReference type="GO" id="GO:0000976">
    <property type="term" value="F:transcription cis-regulatory region binding"/>
    <property type="evidence" value="ECO:0007669"/>
    <property type="project" value="TreeGrafter"/>
</dbReference>
<keyword evidence="2" id="KW-0238">DNA-binding</keyword>
<dbReference type="SUPFAM" id="SSF53822">
    <property type="entry name" value="Periplasmic binding protein-like I"/>
    <property type="match status" value="1"/>
</dbReference>
<dbReference type="InterPro" id="IPR000843">
    <property type="entry name" value="HTH_LacI"/>
</dbReference>
<dbReference type="InterPro" id="IPR001761">
    <property type="entry name" value="Peripla_BP/Lac1_sug-bd_dom"/>
</dbReference>
<dbReference type="OrthoDB" id="1776574at2"/>
<dbReference type="CDD" id="cd01392">
    <property type="entry name" value="HTH_LacI"/>
    <property type="match status" value="1"/>
</dbReference>
<dbReference type="Gene3D" id="3.40.50.2300">
    <property type="match status" value="2"/>
</dbReference>
<dbReference type="PROSITE" id="PS50932">
    <property type="entry name" value="HTH_LACI_2"/>
    <property type="match status" value="1"/>
</dbReference>
<dbReference type="Gene3D" id="1.10.260.40">
    <property type="entry name" value="lambda repressor-like DNA-binding domains"/>
    <property type="match status" value="1"/>
</dbReference>
<dbReference type="PANTHER" id="PTHR30146:SF109">
    <property type="entry name" value="HTH-TYPE TRANSCRIPTIONAL REGULATOR GALS"/>
    <property type="match status" value="1"/>
</dbReference>
<comment type="caution">
    <text evidence="5">The sequence shown here is derived from an EMBL/GenBank/DDBJ whole genome shotgun (WGS) entry which is preliminary data.</text>
</comment>
<name>A0A6N7VKB8_ACIFE</name>
<proteinExistence type="predicted"/>
<accession>A0A6N7VKB8</accession>
<dbReference type="SMART" id="SM00354">
    <property type="entry name" value="HTH_LACI"/>
    <property type="match status" value="1"/>
</dbReference>
<dbReference type="AlphaFoldDB" id="A0A6N7VKB8"/>
<dbReference type="CDD" id="cd06267">
    <property type="entry name" value="PBP1_LacI_sugar_binding-like"/>
    <property type="match status" value="1"/>
</dbReference>
<evidence type="ECO:0000259" key="4">
    <source>
        <dbReference type="PROSITE" id="PS50932"/>
    </source>
</evidence>
<dbReference type="RefSeq" id="WP_022488022.1">
    <property type="nucleotide sequence ID" value="NZ_VULN01000006.1"/>
</dbReference>
<dbReference type="EMBL" id="VULN01000006">
    <property type="protein sequence ID" value="MSS82027.1"/>
    <property type="molecule type" value="Genomic_DNA"/>
</dbReference>
<dbReference type="Pfam" id="PF00356">
    <property type="entry name" value="LacI"/>
    <property type="match status" value="1"/>
</dbReference>
<keyword evidence="3" id="KW-0804">Transcription</keyword>
<dbReference type="SUPFAM" id="SSF47413">
    <property type="entry name" value="lambda repressor-like DNA-binding domains"/>
    <property type="match status" value="1"/>
</dbReference>
<keyword evidence="1" id="KW-0805">Transcription regulation</keyword>